<dbReference type="InParanoid" id="A0A7M7KBL7"/>
<dbReference type="KEGG" id="vde:111251251"/>
<reference evidence="2" key="1">
    <citation type="submission" date="2021-01" db="UniProtKB">
        <authorList>
            <consortium name="EnsemblMetazoa"/>
        </authorList>
    </citation>
    <scope>IDENTIFICATION</scope>
</reference>
<feature type="coiled-coil region" evidence="1">
    <location>
        <begin position="11"/>
        <end position="38"/>
    </location>
</feature>
<evidence type="ECO:0000313" key="2">
    <source>
        <dbReference type="EnsemblMetazoa" id="XP_022663401"/>
    </source>
</evidence>
<dbReference type="Proteomes" id="UP000594260">
    <property type="component" value="Unplaced"/>
</dbReference>
<organism evidence="2 3">
    <name type="scientific">Varroa destructor</name>
    <name type="common">Honeybee mite</name>
    <dbReference type="NCBI Taxonomy" id="109461"/>
    <lineage>
        <taxon>Eukaryota</taxon>
        <taxon>Metazoa</taxon>
        <taxon>Ecdysozoa</taxon>
        <taxon>Arthropoda</taxon>
        <taxon>Chelicerata</taxon>
        <taxon>Arachnida</taxon>
        <taxon>Acari</taxon>
        <taxon>Parasitiformes</taxon>
        <taxon>Mesostigmata</taxon>
        <taxon>Gamasina</taxon>
        <taxon>Dermanyssoidea</taxon>
        <taxon>Varroidae</taxon>
        <taxon>Varroa</taxon>
    </lineage>
</organism>
<sequence length="218" mass="24979">MNLYQLITGGLNEVKEEIANEREHRVHLERRITVLERRTTLKWSVLVVLLSLLINSAMVAQKVPQIADNTIVTNFTFSLHDSWLNYILQKWRPIHLEQKRHFSTWDITWYIKGVLEKGSGRETFNLTITAVPSGRLSRIMPEIQVLFLDEDGQPLMTETGFTPYPFNVSGNSGVKNITSSPESTSLVPLVRSIDILGLRKMNFIKESIGVALYIRRSK</sequence>
<dbReference type="AlphaFoldDB" id="A0A7M7KBL7"/>
<accession>A0A7M7KBL7</accession>
<dbReference type="RefSeq" id="XP_022663401.1">
    <property type="nucleotide sequence ID" value="XM_022807666.1"/>
</dbReference>
<keyword evidence="1" id="KW-0175">Coiled coil</keyword>
<protein>
    <submittedName>
        <fullName evidence="2">Uncharacterized protein</fullName>
    </submittedName>
</protein>
<evidence type="ECO:0000313" key="3">
    <source>
        <dbReference type="Proteomes" id="UP000594260"/>
    </source>
</evidence>
<proteinExistence type="predicted"/>
<dbReference type="GeneID" id="111251251"/>
<dbReference type="EnsemblMetazoa" id="XM_022807666">
    <property type="protein sequence ID" value="XP_022663401"/>
    <property type="gene ID" value="LOC111251251"/>
</dbReference>
<keyword evidence="3" id="KW-1185">Reference proteome</keyword>
<evidence type="ECO:0000256" key="1">
    <source>
        <dbReference type="SAM" id="Coils"/>
    </source>
</evidence>
<name>A0A7M7KBL7_VARDE</name>